<dbReference type="PROSITE" id="PS50010">
    <property type="entry name" value="DH_2"/>
    <property type="match status" value="1"/>
</dbReference>
<reference evidence="2 3" key="1">
    <citation type="submission" date="2015-12" db="EMBL/GenBank/DDBJ databases">
        <title>Dictyostelia acquired genes for synthesis and detection of signals that induce cell-type specialization by lateral gene transfer from prokaryotes.</title>
        <authorList>
            <person name="Gloeckner G."/>
            <person name="Schaap P."/>
        </authorList>
    </citation>
    <scope>NUCLEOTIDE SEQUENCE [LARGE SCALE GENOMIC DNA]</scope>
    <source>
        <strain evidence="2 3">TK</strain>
    </source>
</reference>
<dbReference type="GO" id="GO:0005085">
    <property type="term" value="F:guanyl-nucleotide exchange factor activity"/>
    <property type="evidence" value="ECO:0007669"/>
    <property type="project" value="InterPro"/>
</dbReference>
<protein>
    <submittedName>
        <fullName evidence="2">Pleckstrin (PH) domain-containing protein</fullName>
    </submittedName>
</protein>
<evidence type="ECO:0000313" key="2">
    <source>
        <dbReference type="EMBL" id="KYQ93844.1"/>
    </source>
</evidence>
<dbReference type="OrthoDB" id="660555at2759"/>
<dbReference type="InterPro" id="IPR000219">
    <property type="entry name" value="DH_dom"/>
</dbReference>
<keyword evidence="3" id="KW-1185">Reference proteome</keyword>
<dbReference type="OMA" id="MLIFELM"/>
<dbReference type="Gene3D" id="1.20.900.10">
    <property type="entry name" value="Dbl homology (DH) domain"/>
    <property type="match status" value="1"/>
</dbReference>
<dbReference type="CDD" id="cd00160">
    <property type="entry name" value="RhoGEF"/>
    <property type="match status" value="1"/>
</dbReference>
<dbReference type="InterPro" id="IPR051092">
    <property type="entry name" value="FYVE_RhoGEF_PH"/>
</dbReference>
<dbReference type="PANTHER" id="PTHR12673:SF159">
    <property type="entry name" value="LD03170P"/>
    <property type="match status" value="1"/>
</dbReference>
<evidence type="ECO:0000313" key="3">
    <source>
        <dbReference type="Proteomes" id="UP000076078"/>
    </source>
</evidence>
<dbReference type="AlphaFoldDB" id="A0A151ZJ18"/>
<comment type="caution">
    <text evidence="2">The sequence shown here is derived from an EMBL/GenBank/DDBJ whole genome shotgun (WGS) entry which is preliminary data.</text>
</comment>
<dbReference type="Proteomes" id="UP000076078">
    <property type="component" value="Unassembled WGS sequence"/>
</dbReference>
<dbReference type="InParanoid" id="A0A151ZJ18"/>
<dbReference type="SMART" id="SM00325">
    <property type="entry name" value="RhoGEF"/>
    <property type="match status" value="1"/>
</dbReference>
<sequence>MNYSQKELLGGLIKSWINRKNFKTLKVLKFKRDRVLKEIIDTERLYVKYLDNVVNHFMIPLKRIDKPVISNKNIDIIFQNFPSILYAHQTMFSFIKHNETLQGVIESFLSFVPHLQIYREYVLGYEDAAQKLRKKDASTEFHILIEKMAIECGSSIPLASLLITPVSRVPRYKLLFDELMKFTEIDSKEYLQIQQIRKELTIFSEEINKVVREKNQIAQEKKVKCF</sequence>
<organism evidence="2 3">
    <name type="scientific">Tieghemostelium lacteum</name>
    <name type="common">Slime mold</name>
    <name type="synonym">Dictyostelium lacteum</name>
    <dbReference type="NCBI Taxonomy" id="361077"/>
    <lineage>
        <taxon>Eukaryota</taxon>
        <taxon>Amoebozoa</taxon>
        <taxon>Evosea</taxon>
        <taxon>Eumycetozoa</taxon>
        <taxon>Dictyostelia</taxon>
        <taxon>Dictyosteliales</taxon>
        <taxon>Raperosteliaceae</taxon>
        <taxon>Tieghemostelium</taxon>
    </lineage>
</organism>
<accession>A0A151ZJ18</accession>
<dbReference type="GO" id="GO:0005737">
    <property type="term" value="C:cytoplasm"/>
    <property type="evidence" value="ECO:0007669"/>
    <property type="project" value="TreeGrafter"/>
</dbReference>
<name>A0A151ZJ18_TIELA</name>
<dbReference type="InterPro" id="IPR035899">
    <property type="entry name" value="DBL_dom_sf"/>
</dbReference>
<dbReference type="EMBL" id="LODT01000025">
    <property type="protein sequence ID" value="KYQ93844.1"/>
    <property type="molecule type" value="Genomic_DNA"/>
</dbReference>
<proteinExistence type="predicted"/>
<gene>
    <name evidence="2" type="ORF">DLAC_05243</name>
</gene>
<dbReference type="SUPFAM" id="SSF48065">
    <property type="entry name" value="DBL homology domain (DH-domain)"/>
    <property type="match status" value="1"/>
</dbReference>
<dbReference type="PANTHER" id="PTHR12673">
    <property type="entry name" value="FACIOGENITAL DYSPLASIA PROTEIN"/>
    <property type="match status" value="1"/>
</dbReference>
<evidence type="ECO:0000259" key="1">
    <source>
        <dbReference type="PROSITE" id="PS50010"/>
    </source>
</evidence>
<feature type="domain" description="DH" evidence="1">
    <location>
        <begin position="31"/>
        <end position="210"/>
    </location>
</feature>
<dbReference type="Pfam" id="PF00621">
    <property type="entry name" value="RhoGEF"/>
    <property type="match status" value="1"/>
</dbReference>